<comment type="catalytic activity">
    <reaction evidence="7 10">
        <text>L-glutamine + H2O = L-glutamate + NH4(+)</text>
        <dbReference type="Rhea" id="RHEA:15889"/>
        <dbReference type="ChEBI" id="CHEBI:15377"/>
        <dbReference type="ChEBI" id="CHEBI:28938"/>
        <dbReference type="ChEBI" id="CHEBI:29985"/>
        <dbReference type="ChEBI" id="CHEBI:58359"/>
        <dbReference type="EC" id="3.5.1.2"/>
    </reaction>
</comment>
<evidence type="ECO:0000256" key="10">
    <source>
        <dbReference type="HAMAP-Rule" id="MF_01615"/>
    </source>
</evidence>
<sequence length="201" mass="21565">MKIGVLALQGAVREHAQAIQACGAEAIVVKKAGDLAELDGLVLPGGESTAMRRLIDRAELLEPLREFADSGKPMFGTCAGLVLLAKEIDGQEAAHLGVMDMTVARNSFGRQVDSFEADLDIVGLDAPFPAVFIRAPHIVRAGEGVEVLCEYEGRIVLARSGAFLGCSFHPELTGDHRLMQLFLGMVENRELLPTAAHYSKI</sequence>
<comment type="catalytic activity">
    <reaction evidence="6 10">
        <text>aldehydo-D-ribose 5-phosphate + D-glyceraldehyde 3-phosphate + L-glutamine = pyridoxal 5'-phosphate + L-glutamate + phosphate + 3 H2O + H(+)</text>
        <dbReference type="Rhea" id="RHEA:31507"/>
        <dbReference type="ChEBI" id="CHEBI:15377"/>
        <dbReference type="ChEBI" id="CHEBI:15378"/>
        <dbReference type="ChEBI" id="CHEBI:29985"/>
        <dbReference type="ChEBI" id="CHEBI:43474"/>
        <dbReference type="ChEBI" id="CHEBI:58273"/>
        <dbReference type="ChEBI" id="CHEBI:58359"/>
        <dbReference type="ChEBI" id="CHEBI:59776"/>
        <dbReference type="ChEBI" id="CHEBI:597326"/>
        <dbReference type="EC" id="4.3.3.6"/>
    </reaction>
</comment>
<dbReference type="EC" id="3.5.1.2" evidence="10"/>
<dbReference type="RefSeq" id="WP_112234001.1">
    <property type="nucleotide sequence ID" value="NZ_QLZQ01000012.1"/>
</dbReference>
<keyword evidence="5 10" id="KW-0456">Lyase</keyword>
<dbReference type="GO" id="GO:1903600">
    <property type="term" value="C:glutaminase complex"/>
    <property type="evidence" value="ECO:0007669"/>
    <property type="project" value="TreeGrafter"/>
</dbReference>
<comment type="function">
    <text evidence="8 10">Catalyzes the hydrolysis of glutamine to glutamate and ammonia as part of the biosynthesis of pyridoxal 5'-phosphate. The resulting ammonia molecule is channeled to the active site of PdxS.</text>
</comment>
<feature type="active site" description="Nucleophile" evidence="10 11">
    <location>
        <position position="78"/>
    </location>
</feature>
<keyword evidence="14" id="KW-1185">Reference proteome</keyword>
<gene>
    <name evidence="10" type="primary">pdxT</name>
    <name evidence="13" type="ORF">DP119_15630</name>
</gene>
<dbReference type="InterPro" id="IPR029062">
    <property type="entry name" value="Class_I_gatase-like"/>
</dbReference>
<dbReference type="GO" id="GO:0008614">
    <property type="term" value="P:pyridoxine metabolic process"/>
    <property type="evidence" value="ECO:0007669"/>
    <property type="project" value="TreeGrafter"/>
</dbReference>
<dbReference type="OrthoDB" id="9810320at2"/>
<evidence type="ECO:0000256" key="8">
    <source>
        <dbReference type="ARBA" id="ARBA00054599"/>
    </source>
</evidence>
<evidence type="ECO:0000256" key="2">
    <source>
        <dbReference type="ARBA" id="ARBA00022801"/>
    </source>
</evidence>
<evidence type="ECO:0000256" key="5">
    <source>
        <dbReference type="ARBA" id="ARBA00023239"/>
    </source>
</evidence>
<dbReference type="GO" id="GO:0006543">
    <property type="term" value="P:L-glutamine catabolic process"/>
    <property type="evidence" value="ECO:0007669"/>
    <property type="project" value="UniProtKB-UniRule"/>
</dbReference>
<dbReference type="SUPFAM" id="SSF52317">
    <property type="entry name" value="Class I glutamine amidotransferase-like"/>
    <property type="match status" value="1"/>
</dbReference>
<dbReference type="GO" id="GO:0036381">
    <property type="term" value="F:pyridoxal 5'-phosphate synthase (glutamine hydrolysing) activity"/>
    <property type="evidence" value="ECO:0007669"/>
    <property type="project" value="UniProtKB-UniRule"/>
</dbReference>
<comment type="pathway">
    <text evidence="10">Cofactor biosynthesis; pyridoxal 5'-phosphate biosynthesis.</text>
</comment>
<evidence type="ECO:0000256" key="11">
    <source>
        <dbReference type="PIRSR" id="PIRSR005639-1"/>
    </source>
</evidence>
<comment type="subunit">
    <text evidence="9 10">In the presence of PdxS, forms a dodecamer of heterodimers. Only shows activity in the heterodimer.</text>
</comment>
<dbReference type="HAMAP" id="MF_01615">
    <property type="entry name" value="PdxT"/>
    <property type="match status" value="1"/>
</dbReference>
<dbReference type="InterPro" id="IPR002161">
    <property type="entry name" value="PdxT/SNO"/>
</dbReference>
<keyword evidence="2 10" id="KW-0378">Hydrolase</keyword>
<dbReference type="Proteomes" id="UP000251869">
    <property type="component" value="Unassembled WGS sequence"/>
</dbReference>
<dbReference type="GO" id="GO:0005829">
    <property type="term" value="C:cytosol"/>
    <property type="evidence" value="ECO:0007669"/>
    <property type="project" value="TreeGrafter"/>
</dbReference>
<dbReference type="AlphaFoldDB" id="A0A365JZ20"/>
<evidence type="ECO:0000256" key="3">
    <source>
        <dbReference type="ARBA" id="ARBA00022898"/>
    </source>
</evidence>
<proteinExistence type="inferred from homology"/>
<keyword evidence="3 10" id="KW-0663">Pyridoxal phosphate</keyword>
<dbReference type="EC" id="4.3.3.6" evidence="10"/>
<dbReference type="NCBIfam" id="TIGR03800">
    <property type="entry name" value="PLP_synth_Pdx2"/>
    <property type="match status" value="1"/>
</dbReference>
<dbReference type="UniPathway" id="UPA00245"/>
<name>A0A365JZ20_9BACL</name>
<dbReference type="PANTHER" id="PTHR31559">
    <property type="entry name" value="PYRIDOXAL 5'-PHOSPHATE SYNTHASE SUBUNIT SNO"/>
    <property type="match status" value="1"/>
</dbReference>
<feature type="binding site" evidence="10 12">
    <location>
        <begin position="133"/>
        <end position="134"/>
    </location>
    <ligand>
        <name>L-glutamine</name>
        <dbReference type="ChEBI" id="CHEBI:58359"/>
    </ligand>
</feature>
<dbReference type="FunFam" id="3.40.50.880:FF:000010">
    <property type="entry name" value="uncharacterized protein LOC100176842 isoform X2"/>
    <property type="match status" value="1"/>
</dbReference>
<protein>
    <recommendedName>
        <fullName evidence="10">Pyridoxal 5'-phosphate synthase subunit PdxT</fullName>
        <ecNumber evidence="10">4.3.3.6</ecNumber>
    </recommendedName>
    <alternativeName>
        <fullName evidence="10">Pdx2</fullName>
    </alternativeName>
    <alternativeName>
        <fullName evidence="10">Pyridoxal 5'-phosphate synthase glutaminase subunit</fullName>
        <ecNumber evidence="10">3.5.1.2</ecNumber>
    </alternativeName>
</protein>
<feature type="active site" description="Charge relay system" evidence="10 11">
    <location>
        <position position="169"/>
    </location>
</feature>
<dbReference type="PROSITE" id="PS51130">
    <property type="entry name" value="PDXT_SNO_2"/>
    <property type="match status" value="1"/>
</dbReference>
<evidence type="ECO:0000313" key="13">
    <source>
        <dbReference type="EMBL" id="RAZ65619.1"/>
    </source>
</evidence>
<organism evidence="13 14">
    <name type="scientific">Planococcus maitriensis</name>
    <dbReference type="NCBI Taxonomy" id="221799"/>
    <lineage>
        <taxon>Bacteria</taxon>
        <taxon>Bacillati</taxon>
        <taxon>Bacillota</taxon>
        <taxon>Bacilli</taxon>
        <taxon>Bacillales</taxon>
        <taxon>Caryophanaceae</taxon>
        <taxon>Planococcus</taxon>
    </lineage>
</organism>
<feature type="binding site" evidence="10 12">
    <location>
        <position position="105"/>
    </location>
    <ligand>
        <name>L-glutamine</name>
        <dbReference type="ChEBI" id="CHEBI:58359"/>
    </ligand>
</feature>
<keyword evidence="4 10" id="KW-0315">Glutamine amidotransferase</keyword>
<dbReference type="CDD" id="cd01749">
    <property type="entry name" value="GATase1_PB"/>
    <property type="match status" value="1"/>
</dbReference>
<dbReference type="InterPro" id="IPR021196">
    <property type="entry name" value="PdxT/SNO_CS"/>
</dbReference>
<dbReference type="PROSITE" id="PS51273">
    <property type="entry name" value="GATASE_TYPE_1"/>
    <property type="match status" value="1"/>
</dbReference>
<evidence type="ECO:0000313" key="14">
    <source>
        <dbReference type="Proteomes" id="UP000251869"/>
    </source>
</evidence>
<dbReference type="PIRSF" id="PIRSF005639">
    <property type="entry name" value="Glut_amidoT_SNO"/>
    <property type="match status" value="1"/>
</dbReference>
<evidence type="ECO:0000256" key="4">
    <source>
        <dbReference type="ARBA" id="ARBA00022962"/>
    </source>
</evidence>
<accession>A0A365JZ20</accession>
<dbReference type="Gene3D" id="3.40.50.880">
    <property type="match status" value="1"/>
</dbReference>
<evidence type="ECO:0000256" key="7">
    <source>
        <dbReference type="ARBA" id="ARBA00049534"/>
    </source>
</evidence>
<dbReference type="PANTHER" id="PTHR31559:SF0">
    <property type="entry name" value="PYRIDOXAL 5'-PHOSPHATE SYNTHASE SUBUNIT SNO1-RELATED"/>
    <property type="match status" value="1"/>
</dbReference>
<feature type="active site" description="Charge relay system" evidence="10 11">
    <location>
        <position position="171"/>
    </location>
</feature>
<dbReference type="Pfam" id="PF01174">
    <property type="entry name" value="SNO"/>
    <property type="match status" value="1"/>
</dbReference>
<reference evidence="13 14" key="1">
    <citation type="submission" date="2018-06" db="EMBL/GenBank/DDBJ databases">
        <title>The draft genome sequences of strains SCU63 and S1.</title>
        <authorList>
            <person name="Gan L."/>
        </authorList>
    </citation>
    <scope>NUCLEOTIDE SEQUENCE [LARGE SCALE GENOMIC DNA]</scope>
    <source>
        <strain evidence="13 14">S1</strain>
    </source>
</reference>
<evidence type="ECO:0000256" key="1">
    <source>
        <dbReference type="ARBA" id="ARBA00008345"/>
    </source>
</evidence>
<comment type="caution">
    <text evidence="13">The sequence shown here is derived from an EMBL/GenBank/DDBJ whole genome shotgun (WGS) entry which is preliminary data.</text>
</comment>
<evidence type="ECO:0000256" key="12">
    <source>
        <dbReference type="PIRSR" id="PIRSR005639-2"/>
    </source>
</evidence>
<evidence type="ECO:0000256" key="9">
    <source>
        <dbReference type="ARBA" id="ARBA00064749"/>
    </source>
</evidence>
<evidence type="ECO:0000256" key="6">
    <source>
        <dbReference type="ARBA" id="ARBA00047992"/>
    </source>
</evidence>
<comment type="similarity">
    <text evidence="1 10">Belongs to the glutaminase PdxT/SNO family.</text>
</comment>
<dbReference type="EMBL" id="QLZQ01000012">
    <property type="protein sequence ID" value="RAZ65619.1"/>
    <property type="molecule type" value="Genomic_DNA"/>
</dbReference>
<dbReference type="GO" id="GO:0004359">
    <property type="term" value="F:glutaminase activity"/>
    <property type="evidence" value="ECO:0007669"/>
    <property type="project" value="UniProtKB-UniRule"/>
</dbReference>
<dbReference type="PROSITE" id="PS01236">
    <property type="entry name" value="PDXT_SNO_1"/>
    <property type="match status" value="1"/>
</dbReference>
<feature type="binding site" evidence="10 12">
    <location>
        <begin position="46"/>
        <end position="48"/>
    </location>
    <ligand>
        <name>L-glutamine</name>
        <dbReference type="ChEBI" id="CHEBI:58359"/>
    </ligand>
</feature>
<dbReference type="GO" id="GO:0042823">
    <property type="term" value="P:pyridoxal phosphate biosynthetic process"/>
    <property type="evidence" value="ECO:0007669"/>
    <property type="project" value="UniProtKB-UniRule"/>
</dbReference>